<dbReference type="InterPro" id="IPR005598">
    <property type="entry name" value="ATP_synth_I"/>
</dbReference>
<evidence type="ECO:0000256" key="1">
    <source>
        <dbReference type="ARBA" id="ARBA00004651"/>
    </source>
</evidence>
<reference evidence="7 8" key="1">
    <citation type="submission" date="2020-07" db="EMBL/GenBank/DDBJ databases">
        <authorList>
            <person name="Criscuolo A."/>
        </authorList>
    </citation>
    <scope>NUCLEOTIDE SEQUENCE [LARGE SCALE GENOMIC DNA]</scope>
    <source>
        <strain evidence="7">CIP111751</strain>
    </source>
</reference>
<feature type="transmembrane region" description="Helical" evidence="6">
    <location>
        <begin position="49"/>
        <end position="66"/>
    </location>
</feature>
<feature type="transmembrane region" description="Helical" evidence="6">
    <location>
        <begin position="86"/>
        <end position="102"/>
    </location>
</feature>
<dbReference type="AlphaFoldDB" id="A0A6V7RNP8"/>
<dbReference type="Proteomes" id="UP000534001">
    <property type="component" value="Unassembled WGS sequence"/>
</dbReference>
<evidence type="ECO:0000256" key="6">
    <source>
        <dbReference type="SAM" id="Phobius"/>
    </source>
</evidence>
<sequence length="135" mass="15381">MFSQRVTLPGESSKTVKIFKGYFKNFMKYLIILLVISIIAYIFTSLPFFAGLCIGIVGSMLLSYNWYYNLRTAQLSDDGKVKTGTLTRMLIVTAACLIWVRFPEAVNIIGILCGLLLTYALIFWRAASELFKRKR</sequence>
<dbReference type="EMBL" id="CAJEWA010000006">
    <property type="protein sequence ID" value="CAD2080005.1"/>
    <property type="molecule type" value="Genomic_DNA"/>
</dbReference>
<evidence type="ECO:0000256" key="4">
    <source>
        <dbReference type="ARBA" id="ARBA00022989"/>
    </source>
</evidence>
<feature type="transmembrane region" description="Helical" evidence="6">
    <location>
        <begin position="26"/>
        <end position="43"/>
    </location>
</feature>
<organism evidence="7 8">
    <name type="scientific">Jeotgalicoccus coquinae</name>
    <dbReference type="NCBI Taxonomy" id="709509"/>
    <lineage>
        <taxon>Bacteria</taxon>
        <taxon>Bacillati</taxon>
        <taxon>Bacillota</taxon>
        <taxon>Bacilli</taxon>
        <taxon>Bacillales</taxon>
        <taxon>Staphylococcaceae</taxon>
        <taxon>Jeotgalicoccus</taxon>
    </lineage>
</organism>
<dbReference type="Pfam" id="PF03899">
    <property type="entry name" value="ATP-synt_I"/>
    <property type="match status" value="1"/>
</dbReference>
<evidence type="ECO:0000313" key="8">
    <source>
        <dbReference type="Proteomes" id="UP000534001"/>
    </source>
</evidence>
<proteinExistence type="predicted"/>
<evidence type="ECO:0000256" key="3">
    <source>
        <dbReference type="ARBA" id="ARBA00022692"/>
    </source>
</evidence>
<accession>A0A6V7RNP8</accession>
<evidence type="ECO:0000256" key="2">
    <source>
        <dbReference type="ARBA" id="ARBA00022475"/>
    </source>
</evidence>
<evidence type="ECO:0000313" key="7">
    <source>
        <dbReference type="EMBL" id="CAD2080005.1"/>
    </source>
</evidence>
<keyword evidence="2" id="KW-1003">Cell membrane</keyword>
<comment type="subcellular location">
    <subcellularLocation>
        <location evidence="1">Cell membrane</location>
        <topology evidence="1">Multi-pass membrane protein</topology>
    </subcellularLocation>
</comment>
<gene>
    <name evidence="7" type="ORF">JEOCOQ751_01626</name>
</gene>
<name>A0A6V7RNP8_9STAP</name>
<feature type="transmembrane region" description="Helical" evidence="6">
    <location>
        <begin position="108"/>
        <end position="127"/>
    </location>
</feature>
<keyword evidence="4 6" id="KW-1133">Transmembrane helix</keyword>
<comment type="caution">
    <text evidence="7">The sequence shown here is derived from an EMBL/GenBank/DDBJ whole genome shotgun (WGS) entry which is preliminary data.</text>
</comment>
<dbReference type="GO" id="GO:0005886">
    <property type="term" value="C:plasma membrane"/>
    <property type="evidence" value="ECO:0007669"/>
    <property type="project" value="UniProtKB-SubCell"/>
</dbReference>
<keyword evidence="5 6" id="KW-0472">Membrane</keyword>
<keyword evidence="3 6" id="KW-0812">Transmembrane</keyword>
<evidence type="ECO:0000256" key="5">
    <source>
        <dbReference type="ARBA" id="ARBA00023136"/>
    </source>
</evidence>
<protein>
    <submittedName>
        <fullName evidence="7">ATP synthase I chain</fullName>
    </submittedName>
</protein>